<protein>
    <recommendedName>
        <fullName evidence="3">DUF4249 domain-containing protein</fullName>
    </recommendedName>
</protein>
<keyword evidence="2" id="KW-1185">Reference proteome</keyword>
<dbReference type="PROSITE" id="PS51257">
    <property type="entry name" value="PROKAR_LIPOPROTEIN"/>
    <property type="match status" value="1"/>
</dbReference>
<dbReference type="EMBL" id="FQUO01000018">
    <property type="protein sequence ID" value="SHG11385.1"/>
    <property type="molecule type" value="Genomic_DNA"/>
</dbReference>
<evidence type="ECO:0000313" key="1">
    <source>
        <dbReference type="EMBL" id="SHG11385.1"/>
    </source>
</evidence>
<dbReference type="Pfam" id="PF14054">
    <property type="entry name" value="DUF4249"/>
    <property type="match status" value="1"/>
</dbReference>
<proteinExistence type="predicted"/>
<accession>A0A1M5H645</accession>
<organism evidence="1 2">
    <name type="scientific">Cnuella takakiae</name>
    <dbReference type="NCBI Taxonomy" id="1302690"/>
    <lineage>
        <taxon>Bacteria</taxon>
        <taxon>Pseudomonadati</taxon>
        <taxon>Bacteroidota</taxon>
        <taxon>Chitinophagia</taxon>
        <taxon>Chitinophagales</taxon>
        <taxon>Chitinophagaceae</taxon>
        <taxon>Cnuella</taxon>
    </lineage>
</organism>
<dbReference type="Proteomes" id="UP000184368">
    <property type="component" value="Unassembled WGS sequence"/>
</dbReference>
<reference evidence="1 2" key="1">
    <citation type="submission" date="2016-11" db="EMBL/GenBank/DDBJ databases">
        <authorList>
            <person name="Jaros S."/>
            <person name="Januszkiewicz K."/>
            <person name="Wedrychowicz H."/>
        </authorList>
    </citation>
    <scope>NUCLEOTIDE SEQUENCE [LARGE SCALE GENOMIC DNA]</scope>
    <source>
        <strain evidence="1 2">DSM 26897</strain>
    </source>
</reference>
<dbReference type="STRING" id="1302690.BUE76_03670"/>
<evidence type="ECO:0000313" key="2">
    <source>
        <dbReference type="Proteomes" id="UP000184368"/>
    </source>
</evidence>
<dbReference type="AlphaFoldDB" id="A0A1M5H645"/>
<sequence>MRYTNIAFYTFILAFALFAAGCVKPYEPPEVLNASSLLVVDGLVQAGGQTTIRLSRTRRLTGGDTAVKETGARLEIEGGGARYPLTETAAGTYTAAALPLQTGTGYRLLIRTAGGVDAASEFVTVKQTPPIERLYWEQEDGFASIYIDTRDPQNNTRYYRWDFEETWEYRAFFEAVFRRKEDSIVARTPDEMRYVCWRTDPAPNILLGVSTSLTQDVVQRKLITRIKTATPKMAERYSILVRQYALSREAFDYWQILQKNTEQRGSLFDAQPAQLRGNIQNLSNPDEPVVGFLSISSVAEQRIFIKRAEIVDGYKAESVCSVQIVPGDSAVYYLKRLQLEPAYFITGGGLAITRSSCVDCTEQGGVTSKPSFW</sequence>
<name>A0A1M5H645_9BACT</name>
<gene>
    <name evidence="1" type="ORF">SAMN05444008_11846</name>
</gene>
<dbReference type="RefSeq" id="WP_073046912.1">
    <property type="nucleotide sequence ID" value="NZ_FQUO01000018.1"/>
</dbReference>
<dbReference type="InterPro" id="IPR025345">
    <property type="entry name" value="DUF4249"/>
</dbReference>
<dbReference type="OrthoDB" id="1062680at2"/>
<evidence type="ECO:0008006" key="3">
    <source>
        <dbReference type="Google" id="ProtNLM"/>
    </source>
</evidence>